<evidence type="ECO:0000313" key="4">
    <source>
        <dbReference type="Proteomes" id="UP001341281"/>
    </source>
</evidence>
<feature type="chain" id="PRO_5043004190" description="Reverse transcriptase Ty1/copia-type domain-containing protein" evidence="1">
    <location>
        <begin position="22"/>
        <end position="234"/>
    </location>
</feature>
<dbReference type="InterPro" id="IPR013103">
    <property type="entry name" value="RVT_2"/>
</dbReference>
<gene>
    <name evidence="3" type="ORF">U9M48_031795</name>
</gene>
<organism evidence="3 4">
    <name type="scientific">Paspalum notatum var. saurae</name>
    <dbReference type="NCBI Taxonomy" id="547442"/>
    <lineage>
        <taxon>Eukaryota</taxon>
        <taxon>Viridiplantae</taxon>
        <taxon>Streptophyta</taxon>
        <taxon>Embryophyta</taxon>
        <taxon>Tracheophyta</taxon>
        <taxon>Spermatophyta</taxon>
        <taxon>Magnoliopsida</taxon>
        <taxon>Liliopsida</taxon>
        <taxon>Poales</taxon>
        <taxon>Poaceae</taxon>
        <taxon>PACMAD clade</taxon>
        <taxon>Panicoideae</taxon>
        <taxon>Andropogonodae</taxon>
        <taxon>Paspaleae</taxon>
        <taxon>Paspalinae</taxon>
        <taxon>Paspalum</taxon>
    </lineage>
</organism>
<keyword evidence="1" id="KW-0732">Signal</keyword>
<dbReference type="AlphaFoldDB" id="A0AAQ3X3R4"/>
<protein>
    <recommendedName>
        <fullName evidence="2">Reverse transcriptase Ty1/copia-type domain-containing protein</fullName>
    </recommendedName>
</protein>
<feature type="domain" description="Reverse transcriptase Ty1/copia-type" evidence="2">
    <location>
        <begin position="14"/>
        <end position="191"/>
    </location>
</feature>
<evidence type="ECO:0000313" key="3">
    <source>
        <dbReference type="EMBL" id="WVZ84808.1"/>
    </source>
</evidence>
<dbReference type="InterPro" id="IPR043502">
    <property type="entry name" value="DNA/RNA_pol_sf"/>
</dbReference>
<name>A0AAQ3X3R4_PASNO</name>
<evidence type="ECO:0000256" key="1">
    <source>
        <dbReference type="SAM" id="SignalP"/>
    </source>
</evidence>
<reference evidence="3 4" key="1">
    <citation type="submission" date="2024-02" db="EMBL/GenBank/DDBJ databases">
        <title>High-quality chromosome-scale genome assembly of Pensacola bahiagrass (Paspalum notatum Flugge var. saurae).</title>
        <authorList>
            <person name="Vega J.M."/>
            <person name="Podio M."/>
            <person name="Orjuela J."/>
            <person name="Siena L.A."/>
            <person name="Pessino S.C."/>
            <person name="Combes M.C."/>
            <person name="Mariac C."/>
            <person name="Albertini E."/>
            <person name="Pupilli F."/>
            <person name="Ortiz J.P.A."/>
            <person name="Leblanc O."/>
        </authorList>
    </citation>
    <scope>NUCLEOTIDE SEQUENCE [LARGE SCALE GENOMIC DNA]</scope>
    <source>
        <strain evidence="3">R1</strain>
        <tissue evidence="3">Leaf</tissue>
    </source>
</reference>
<dbReference type="SUPFAM" id="SSF56672">
    <property type="entry name" value="DNA/RNA polymerases"/>
    <property type="match status" value="1"/>
</dbReference>
<accession>A0AAQ3X3R4</accession>
<evidence type="ECO:0000259" key="2">
    <source>
        <dbReference type="Pfam" id="PF07727"/>
    </source>
</evidence>
<dbReference type="EMBL" id="CP144751">
    <property type="protein sequence ID" value="WVZ84808.1"/>
    <property type="molecule type" value="Genomic_DNA"/>
</dbReference>
<sequence length="234" mass="25925">MACLSATWLIVSFVASLSALALTMWPVDQLDVKNSILHGTLMEIVYCAHAFGFEDPAHPDFVCRLDKSLYGLMQAPRARYSWFATYLVSLRFVEAKLDTSLFVYQRSTTTVYLLLYVDDIVLTTSSPALLRDTIAALQREFSMTDLVSLHHLLGMQVQPQDGGLLLSQHHYMLDILAHAGMSECKPCVTPVDTNPKLSGSDGLALGDKDASDFRSLAGALQYLTFTRPHISYAI</sequence>
<keyword evidence="4" id="KW-1185">Reference proteome</keyword>
<proteinExistence type="predicted"/>
<feature type="signal peptide" evidence="1">
    <location>
        <begin position="1"/>
        <end position="21"/>
    </location>
</feature>
<dbReference type="Pfam" id="PF07727">
    <property type="entry name" value="RVT_2"/>
    <property type="match status" value="1"/>
</dbReference>
<dbReference type="Proteomes" id="UP001341281">
    <property type="component" value="Chromosome 07"/>
</dbReference>